<dbReference type="AlphaFoldDB" id="A0A183A645"/>
<keyword evidence="3" id="KW-1185">Reference proteome</keyword>
<reference evidence="4" key="1">
    <citation type="submission" date="2016-06" db="UniProtKB">
        <authorList>
            <consortium name="WormBaseParasite"/>
        </authorList>
    </citation>
    <scope>IDENTIFICATION</scope>
</reference>
<feature type="region of interest" description="Disordered" evidence="1">
    <location>
        <begin position="132"/>
        <end position="163"/>
    </location>
</feature>
<sequence>MSIHGSSSGCSSGSSAESQVSASAIGCIEKAEDYGHLHSAWTTWCPTPRQNVDQIHPQVFSKEMSQRAPYVRIPVNLDFSRASPPKSRMVDAVSLVSDTDVIDPVYSKIRSSSFGDLVPCDYDSVIDSDEWDVPAQEPQGSNKHVSSDYSGYNPDQNQQLSTDMLPKHNPVLSLQIDLLDVKSTPCIDTLDKYPVVKSNSPSEIYSAYPPQCAFSSEPRRVKGDLYSSPERVLPRKIASSSPARSLITSAQTRTLMSPLMERSMEDEEVRYVLSQPSRL</sequence>
<evidence type="ECO:0000256" key="1">
    <source>
        <dbReference type="SAM" id="MobiDB-lite"/>
    </source>
</evidence>
<dbReference type="WBParaSite" id="ECPE_0000243001-mRNA-1">
    <property type="protein sequence ID" value="ECPE_0000243001-mRNA-1"/>
    <property type="gene ID" value="ECPE_0000243001"/>
</dbReference>
<proteinExistence type="predicted"/>
<reference evidence="2 3" key="2">
    <citation type="submission" date="2018-11" db="EMBL/GenBank/DDBJ databases">
        <authorList>
            <consortium name="Pathogen Informatics"/>
        </authorList>
    </citation>
    <scope>NUCLEOTIDE SEQUENCE [LARGE SCALE GENOMIC DNA]</scope>
    <source>
        <strain evidence="2 3">Egypt</strain>
    </source>
</reference>
<accession>A0A183A645</accession>
<dbReference type="EMBL" id="UZAN01039607">
    <property type="protein sequence ID" value="VDP66444.1"/>
    <property type="molecule type" value="Genomic_DNA"/>
</dbReference>
<evidence type="ECO:0000313" key="3">
    <source>
        <dbReference type="Proteomes" id="UP000272942"/>
    </source>
</evidence>
<feature type="compositionally biased region" description="Polar residues" evidence="1">
    <location>
        <begin position="138"/>
        <end position="162"/>
    </location>
</feature>
<organism evidence="4">
    <name type="scientific">Echinostoma caproni</name>
    <dbReference type="NCBI Taxonomy" id="27848"/>
    <lineage>
        <taxon>Eukaryota</taxon>
        <taxon>Metazoa</taxon>
        <taxon>Spiralia</taxon>
        <taxon>Lophotrochozoa</taxon>
        <taxon>Platyhelminthes</taxon>
        <taxon>Trematoda</taxon>
        <taxon>Digenea</taxon>
        <taxon>Plagiorchiida</taxon>
        <taxon>Echinostomata</taxon>
        <taxon>Echinostomatoidea</taxon>
        <taxon>Echinostomatidae</taxon>
        <taxon>Echinostoma</taxon>
    </lineage>
</organism>
<name>A0A183A645_9TREM</name>
<protein>
    <submittedName>
        <fullName evidence="4">Expressed conserved protein</fullName>
    </submittedName>
</protein>
<evidence type="ECO:0000313" key="2">
    <source>
        <dbReference type="EMBL" id="VDP66444.1"/>
    </source>
</evidence>
<gene>
    <name evidence="2" type="ORF">ECPE_LOCUS2430</name>
</gene>
<dbReference type="Proteomes" id="UP000272942">
    <property type="component" value="Unassembled WGS sequence"/>
</dbReference>
<evidence type="ECO:0000313" key="4">
    <source>
        <dbReference type="WBParaSite" id="ECPE_0000243001-mRNA-1"/>
    </source>
</evidence>